<feature type="domain" description="Aerotolerance regulator N-terminal" evidence="2">
    <location>
        <begin position="27"/>
        <end position="101"/>
    </location>
</feature>
<evidence type="ECO:0000259" key="2">
    <source>
        <dbReference type="Pfam" id="PF07584"/>
    </source>
</evidence>
<organism evidence="3 4">
    <name type="scientific">Hymenobacter saemangeumensis</name>
    <dbReference type="NCBI Taxonomy" id="1084522"/>
    <lineage>
        <taxon>Bacteria</taxon>
        <taxon>Pseudomonadati</taxon>
        <taxon>Bacteroidota</taxon>
        <taxon>Cytophagia</taxon>
        <taxon>Cytophagales</taxon>
        <taxon>Hymenobacteraceae</taxon>
        <taxon>Hymenobacter</taxon>
    </lineage>
</organism>
<gene>
    <name evidence="3" type="ORF">GCM10023185_14360</name>
</gene>
<sequence length="546" mass="58928">MSLGQAAAHSRTWTNPCSFSAPFALLTFLTPSALLALLGLLVPVAIHLWNRRPGREVAVGSLRWLTAGANRRLRSLQPEQLWLLLVRAALLAVLALALAGPVWRQARPAPRGQVLLSPDIATNPALALHRPRIDSLRQRGYTLRWLSAGFPKISGPAWQASSRVLGDSARGLLAAERGVPRYQWARVQQAAGKFGSQPLLVLGSTAQRGLQGSHPPLPGTISWVALPHTGRSRWVQAAALRADSLALWLGSSTEAQTSFRRYAVSKPAAGAPIRLPGLPAHQLTEGAQGRLLTSLPTAGPARETIPVTDRPLRATIFYTDEYSADARVLQAGLRAAALGLRVPLALRLTSSAPAPAAAPDWLFWLSDDPLPAEWRRALGQGTRLWQEAPAPGAANLSHLQHRLVQEKPTAIFRRAVAAPTGQPLWTDGPGRAVLSRTAVDQGAIYQLHTRLHPAWSELADSPALPALLLELLHPEPAPDIASDSLDQRAIDPAQLAGPTRPAARSNPQRVFHTIDLRPWLVLAAGLLFAFERLLAQRRARLSPTTL</sequence>
<keyword evidence="4" id="KW-1185">Reference proteome</keyword>
<keyword evidence="1" id="KW-0812">Transmembrane</keyword>
<proteinExistence type="predicted"/>
<dbReference type="NCBIfam" id="TIGR02226">
    <property type="entry name" value="two_anch"/>
    <property type="match status" value="1"/>
</dbReference>
<dbReference type="Pfam" id="PF07584">
    <property type="entry name" value="BatA"/>
    <property type="match status" value="1"/>
</dbReference>
<dbReference type="Proteomes" id="UP001501153">
    <property type="component" value="Unassembled WGS sequence"/>
</dbReference>
<feature type="transmembrane region" description="Helical" evidence="1">
    <location>
        <begin position="23"/>
        <end position="46"/>
    </location>
</feature>
<dbReference type="InterPro" id="IPR024163">
    <property type="entry name" value="Aerotolerance_reg_N"/>
</dbReference>
<dbReference type="RefSeq" id="WP_345235248.1">
    <property type="nucleotide sequence ID" value="NZ_BAABGZ010000014.1"/>
</dbReference>
<keyword evidence="1" id="KW-0472">Membrane</keyword>
<dbReference type="EMBL" id="BAABGZ010000014">
    <property type="protein sequence ID" value="GAA4353579.1"/>
    <property type="molecule type" value="Genomic_DNA"/>
</dbReference>
<reference evidence="4" key="1">
    <citation type="journal article" date="2019" name="Int. J. Syst. Evol. Microbiol.">
        <title>The Global Catalogue of Microorganisms (GCM) 10K type strain sequencing project: providing services to taxonomists for standard genome sequencing and annotation.</title>
        <authorList>
            <consortium name="The Broad Institute Genomics Platform"/>
            <consortium name="The Broad Institute Genome Sequencing Center for Infectious Disease"/>
            <person name="Wu L."/>
            <person name="Ma J."/>
        </authorList>
    </citation>
    <scope>NUCLEOTIDE SEQUENCE [LARGE SCALE GENOMIC DNA]</scope>
    <source>
        <strain evidence="4">JCM 17923</strain>
    </source>
</reference>
<dbReference type="PANTHER" id="PTHR37464:SF1">
    <property type="entry name" value="BLL2463 PROTEIN"/>
    <property type="match status" value="1"/>
</dbReference>
<dbReference type="InterPro" id="IPR011933">
    <property type="entry name" value="Double_TM_dom"/>
</dbReference>
<protein>
    <recommendedName>
        <fullName evidence="2">Aerotolerance regulator N-terminal domain-containing protein</fullName>
    </recommendedName>
</protein>
<evidence type="ECO:0000313" key="3">
    <source>
        <dbReference type="EMBL" id="GAA4353579.1"/>
    </source>
</evidence>
<evidence type="ECO:0000256" key="1">
    <source>
        <dbReference type="SAM" id="Phobius"/>
    </source>
</evidence>
<keyword evidence="1" id="KW-1133">Transmembrane helix</keyword>
<comment type="caution">
    <text evidence="3">The sequence shown here is derived from an EMBL/GenBank/DDBJ whole genome shotgun (WGS) entry which is preliminary data.</text>
</comment>
<dbReference type="PANTHER" id="PTHR37464">
    <property type="entry name" value="BLL2463 PROTEIN"/>
    <property type="match status" value="1"/>
</dbReference>
<accession>A0ABP8I8S9</accession>
<evidence type="ECO:0000313" key="4">
    <source>
        <dbReference type="Proteomes" id="UP001501153"/>
    </source>
</evidence>
<feature type="transmembrane region" description="Helical" evidence="1">
    <location>
        <begin position="81"/>
        <end position="103"/>
    </location>
</feature>
<name>A0ABP8I8S9_9BACT</name>